<sequence length="245" mass="28156">MQKAFIRNLFDLYRYKIIVVALFIFSAPLVSSAQKGSFNYDNKFSKKTYYFGITLGFNSSGYRVEKDLTLINNDSIKTINALYGPGFNLGIVANIKLGKHFDFRFLLPTLSFADRKLQYVMTDNSIVEKRIESVFLEFPIHFRYKSKPYKDFRIFVVGGIKYSLDLASNSRSRKAEDLLKLKQSDLAVELGVGFQVFFPYFILSPEVKFSYGVLDIHSEDRNTTFSSSIDKLFSRGFAISLHFEG</sequence>
<gene>
    <name evidence="2" type="ORF">HELGO_WM30045</name>
</gene>
<dbReference type="Pfam" id="PF13568">
    <property type="entry name" value="OMP_b-brl_2"/>
    <property type="match status" value="1"/>
</dbReference>
<organism evidence="2">
    <name type="scientific">uncultured Aureispira sp</name>
    <dbReference type="NCBI Taxonomy" id="1331704"/>
    <lineage>
        <taxon>Bacteria</taxon>
        <taxon>Pseudomonadati</taxon>
        <taxon>Bacteroidota</taxon>
        <taxon>Saprospiria</taxon>
        <taxon>Saprospirales</taxon>
        <taxon>Saprospiraceae</taxon>
        <taxon>Aureispira</taxon>
        <taxon>environmental samples</taxon>
    </lineage>
</organism>
<dbReference type="AlphaFoldDB" id="A0A6S6S3W3"/>
<proteinExistence type="predicted"/>
<dbReference type="InterPro" id="IPR025665">
    <property type="entry name" value="Beta-barrel_OMP_2"/>
</dbReference>
<dbReference type="EMBL" id="CACVAQ010000049">
    <property type="protein sequence ID" value="CAA6800054.1"/>
    <property type="molecule type" value="Genomic_DNA"/>
</dbReference>
<accession>A0A6S6S3W3</accession>
<feature type="domain" description="Outer membrane protein beta-barrel" evidence="1">
    <location>
        <begin position="48"/>
        <end position="217"/>
    </location>
</feature>
<protein>
    <recommendedName>
        <fullName evidence="1">Outer membrane protein beta-barrel domain-containing protein</fullName>
    </recommendedName>
</protein>
<evidence type="ECO:0000313" key="2">
    <source>
        <dbReference type="EMBL" id="CAA6800054.1"/>
    </source>
</evidence>
<reference evidence="2" key="1">
    <citation type="submission" date="2020-01" db="EMBL/GenBank/DDBJ databases">
        <authorList>
            <person name="Meier V. D."/>
            <person name="Meier V D."/>
        </authorList>
    </citation>
    <scope>NUCLEOTIDE SEQUENCE</scope>
    <source>
        <strain evidence="2">HLG_WM_MAG_10</strain>
    </source>
</reference>
<evidence type="ECO:0000259" key="1">
    <source>
        <dbReference type="Pfam" id="PF13568"/>
    </source>
</evidence>
<name>A0A6S6S3W3_9BACT</name>